<protein>
    <submittedName>
        <fullName evidence="1">Uncharacterized protein</fullName>
    </submittedName>
</protein>
<dbReference type="HOGENOM" id="CLU_006344_15_0_1"/>
<dbReference type="Proteomes" id="UP000054018">
    <property type="component" value="Unassembled WGS sequence"/>
</dbReference>
<reference evidence="1 2" key="1">
    <citation type="submission" date="2014-04" db="EMBL/GenBank/DDBJ databases">
        <authorList>
            <consortium name="DOE Joint Genome Institute"/>
            <person name="Kuo A."/>
            <person name="Kohler A."/>
            <person name="Costa M.D."/>
            <person name="Nagy L.G."/>
            <person name="Floudas D."/>
            <person name="Copeland A."/>
            <person name="Barry K.W."/>
            <person name="Cichocki N."/>
            <person name="Veneault-Fourrey C."/>
            <person name="LaButti K."/>
            <person name="Lindquist E.A."/>
            <person name="Lipzen A."/>
            <person name="Lundell T."/>
            <person name="Morin E."/>
            <person name="Murat C."/>
            <person name="Sun H."/>
            <person name="Tunlid A."/>
            <person name="Henrissat B."/>
            <person name="Grigoriev I.V."/>
            <person name="Hibbett D.S."/>
            <person name="Martin F."/>
            <person name="Nordberg H.P."/>
            <person name="Cantor M.N."/>
            <person name="Hua S.X."/>
        </authorList>
    </citation>
    <scope>NUCLEOTIDE SEQUENCE [LARGE SCALE GENOMIC DNA]</scope>
    <source>
        <strain evidence="1 2">441</strain>
    </source>
</reference>
<evidence type="ECO:0000313" key="1">
    <source>
        <dbReference type="EMBL" id="KIK20373.1"/>
    </source>
</evidence>
<evidence type="ECO:0000313" key="2">
    <source>
        <dbReference type="Proteomes" id="UP000054018"/>
    </source>
</evidence>
<gene>
    <name evidence="1" type="ORF">PISMIDRAFT_105881</name>
</gene>
<name>A0A0C9ZKD4_9AGAM</name>
<keyword evidence="2" id="KW-1185">Reference proteome</keyword>
<dbReference type="AlphaFoldDB" id="A0A0C9ZKD4"/>
<dbReference type="OrthoDB" id="3187773at2759"/>
<dbReference type="STRING" id="765257.A0A0C9ZKD4"/>
<reference evidence="2" key="2">
    <citation type="submission" date="2015-01" db="EMBL/GenBank/DDBJ databases">
        <title>Evolutionary Origins and Diversification of the Mycorrhizal Mutualists.</title>
        <authorList>
            <consortium name="DOE Joint Genome Institute"/>
            <consortium name="Mycorrhizal Genomics Consortium"/>
            <person name="Kohler A."/>
            <person name="Kuo A."/>
            <person name="Nagy L.G."/>
            <person name="Floudas D."/>
            <person name="Copeland A."/>
            <person name="Barry K.W."/>
            <person name="Cichocki N."/>
            <person name="Veneault-Fourrey C."/>
            <person name="LaButti K."/>
            <person name="Lindquist E.A."/>
            <person name="Lipzen A."/>
            <person name="Lundell T."/>
            <person name="Morin E."/>
            <person name="Murat C."/>
            <person name="Riley R."/>
            <person name="Ohm R."/>
            <person name="Sun H."/>
            <person name="Tunlid A."/>
            <person name="Henrissat B."/>
            <person name="Grigoriev I.V."/>
            <person name="Hibbett D.S."/>
            <person name="Martin F."/>
        </authorList>
    </citation>
    <scope>NUCLEOTIDE SEQUENCE [LARGE SCALE GENOMIC DNA]</scope>
    <source>
        <strain evidence="2">441</strain>
    </source>
</reference>
<accession>A0A0C9ZKD4</accession>
<proteinExistence type="predicted"/>
<feature type="non-terminal residue" evidence="1">
    <location>
        <position position="1"/>
    </location>
</feature>
<sequence length="181" mass="20354">IPSLPKLIACFISEKLQPDSVTLSIVPPFTGCLKIFHSATTTFIAPSDPSRIGSMQHEHIHAIPLWHQGPAWYDCIFMSMDNMREGMLSMDVAQVHCFFSLIHTNGQMFQCALVHWFDHIADEPDELTGIWMVAPSFLEDGSPHHAVIHIDSIIHSMHLLLIFGSGYISPYVNCHNSLEVF</sequence>
<organism evidence="1 2">
    <name type="scientific">Pisolithus microcarpus 441</name>
    <dbReference type="NCBI Taxonomy" id="765257"/>
    <lineage>
        <taxon>Eukaryota</taxon>
        <taxon>Fungi</taxon>
        <taxon>Dikarya</taxon>
        <taxon>Basidiomycota</taxon>
        <taxon>Agaricomycotina</taxon>
        <taxon>Agaricomycetes</taxon>
        <taxon>Agaricomycetidae</taxon>
        <taxon>Boletales</taxon>
        <taxon>Sclerodermatineae</taxon>
        <taxon>Pisolithaceae</taxon>
        <taxon>Pisolithus</taxon>
    </lineage>
</organism>
<dbReference type="EMBL" id="KN833766">
    <property type="protein sequence ID" value="KIK20373.1"/>
    <property type="molecule type" value="Genomic_DNA"/>
</dbReference>